<dbReference type="EMBL" id="FOLD01000025">
    <property type="protein sequence ID" value="SFD45927.1"/>
    <property type="molecule type" value="Genomic_DNA"/>
</dbReference>
<dbReference type="SUPFAM" id="SSF103481">
    <property type="entry name" value="Multidrug resistance efflux transporter EmrE"/>
    <property type="match status" value="2"/>
</dbReference>
<evidence type="ECO:0000259" key="7">
    <source>
        <dbReference type="Pfam" id="PF00892"/>
    </source>
</evidence>
<dbReference type="Proteomes" id="UP000198639">
    <property type="component" value="Unassembled WGS sequence"/>
</dbReference>
<feature type="transmembrane region" description="Helical" evidence="6">
    <location>
        <begin position="135"/>
        <end position="153"/>
    </location>
</feature>
<dbReference type="PANTHER" id="PTHR32322:SF2">
    <property type="entry name" value="EAMA DOMAIN-CONTAINING PROTEIN"/>
    <property type="match status" value="1"/>
</dbReference>
<feature type="domain" description="EamA" evidence="7">
    <location>
        <begin position="19"/>
        <end position="143"/>
    </location>
</feature>
<protein>
    <submittedName>
        <fullName evidence="8">EamA-like transporter family protein</fullName>
    </submittedName>
</protein>
<comment type="subcellular location">
    <subcellularLocation>
        <location evidence="1">Membrane</location>
        <topology evidence="1">Multi-pass membrane protein</topology>
    </subcellularLocation>
</comment>
<dbReference type="RefSeq" id="WP_091876076.1">
    <property type="nucleotide sequence ID" value="NZ_FOLD01000025.1"/>
</dbReference>
<keyword evidence="5 6" id="KW-0472">Membrane</keyword>
<name>A0A1I1SHG8_9BURK</name>
<evidence type="ECO:0000256" key="2">
    <source>
        <dbReference type="ARBA" id="ARBA00007362"/>
    </source>
</evidence>
<dbReference type="PANTHER" id="PTHR32322">
    <property type="entry name" value="INNER MEMBRANE TRANSPORTER"/>
    <property type="match status" value="1"/>
</dbReference>
<sequence>MNAACPTLTAAPCALDESRGMLLGLLGVAMFSLTMPFTRMAVAELDPVFVALGRALGAALLAAGWLACKRAPLPPRSALLPLALVAAGCIVGFPLLTSIALRTVPAAHGALLVGVLPLATALYAALRGFERPSRGFWGMALLGSALVAAFALAQGGGALHVADLLVFGAVAAAAVGYAEGGRLSRSLGGPETICWALVLAAPVLLPVLLWHGVPPLGEVGAGAWFAFGYVTAISMFVGFFFWYRGLALGGVSRVGQVQLLQPFLSLIGAALLLGEALTLPNCAFALAVAAVVFGGRRMGVRQQ</sequence>
<feature type="transmembrane region" description="Helical" evidence="6">
    <location>
        <begin position="21"/>
        <end position="42"/>
    </location>
</feature>
<reference evidence="9" key="1">
    <citation type="submission" date="2016-10" db="EMBL/GenBank/DDBJ databases">
        <authorList>
            <person name="Varghese N."/>
            <person name="Submissions S."/>
        </authorList>
    </citation>
    <scope>NUCLEOTIDE SEQUENCE [LARGE SCALE GENOMIC DNA]</scope>
    <source>
        <strain evidence="9">CGMCC 1.12041</strain>
    </source>
</reference>
<feature type="transmembrane region" description="Helical" evidence="6">
    <location>
        <begin position="48"/>
        <end position="67"/>
    </location>
</feature>
<keyword evidence="3 6" id="KW-0812">Transmembrane</keyword>
<feature type="domain" description="EamA" evidence="7">
    <location>
        <begin position="162"/>
        <end position="291"/>
    </location>
</feature>
<evidence type="ECO:0000256" key="4">
    <source>
        <dbReference type="ARBA" id="ARBA00022989"/>
    </source>
</evidence>
<proteinExistence type="inferred from homology"/>
<dbReference type="STRING" id="1164594.SAMN05216204_12593"/>
<dbReference type="OrthoDB" id="9784288at2"/>
<evidence type="ECO:0000256" key="6">
    <source>
        <dbReference type="SAM" id="Phobius"/>
    </source>
</evidence>
<evidence type="ECO:0000256" key="1">
    <source>
        <dbReference type="ARBA" id="ARBA00004141"/>
    </source>
</evidence>
<keyword evidence="4 6" id="KW-1133">Transmembrane helix</keyword>
<feature type="transmembrane region" description="Helical" evidence="6">
    <location>
        <begin position="107"/>
        <end position="126"/>
    </location>
</feature>
<comment type="similarity">
    <text evidence="2">Belongs to the EamA transporter family.</text>
</comment>
<feature type="transmembrane region" description="Helical" evidence="6">
    <location>
        <begin position="223"/>
        <end position="243"/>
    </location>
</feature>
<evidence type="ECO:0000313" key="8">
    <source>
        <dbReference type="EMBL" id="SFD45927.1"/>
    </source>
</evidence>
<dbReference type="InterPro" id="IPR037185">
    <property type="entry name" value="EmrE-like"/>
</dbReference>
<keyword evidence="9" id="KW-1185">Reference proteome</keyword>
<dbReference type="InterPro" id="IPR000620">
    <property type="entry name" value="EamA_dom"/>
</dbReference>
<dbReference type="GO" id="GO:0016020">
    <property type="term" value="C:membrane"/>
    <property type="evidence" value="ECO:0007669"/>
    <property type="project" value="UniProtKB-SubCell"/>
</dbReference>
<accession>A0A1I1SHG8</accession>
<organism evidence="8 9">
    <name type="scientific">Massilia yuzhufengensis</name>
    <dbReference type="NCBI Taxonomy" id="1164594"/>
    <lineage>
        <taxon>Bacteria</taxon>
        <taxon>Pseudomonadati</taxon>
        <taxon>Pseudomonadota</taxon>
        <taxon>Betaproteobacteria</taxon>
        <taxon>Burkholderiales</taxon>
        <taxon>Oxalobacteraceae</taxon>
        <taxon>Telluria group</taxon>
        <taxon>Massilia</taxon>
    </lineage>
</organism>
<feature type="transmembrane region" description="Helical" evidence="6">
    <location>
        <begin position="79"/>
        <end position="101"/>
    </location>
</feature>
<dbReference type="Pfam" id="PF00892">
    <property type="entry name" value="EamA"/>
    <property type="match status" value="2"/>
</dbReference>
<evidence type="ECO:0000256" key="5">
    <source>
        <dbReference type="ARBA" id="ARBA00023136"/>
    </source>
</evidence>
<evidence type="ECO:0000313" key="9">
    <source>
        <dbReference type="Proteomes" id="UP000198639"/>
    </source>
</evidence>
<feature type="transmembrane region" description="Helical" evidence="6">
    <location>
        <begin position="263"/>
        <end position="293"/>
    </location>
</feature>
<dbReference type="AlphaFoldDB" id="A0A1I1SHG8"/>
<dbReference type="InterPro" id="IPR050638">
    <property type="entry name" value="AA-Vitamin_Transporters"/>
</dbReference>
<feature type="transmembrane region" description="Helical" evidence="6">
    <location>
        <begin position="192"/>
        <end position="211"/>
    </location>
</feature>
<gene>
    <name evidence="8" type="ORF">SAMN05216204_12593</name>
</gene>
<evidence type="ECO:0000256" key="3">
    <source>
        <dbReference type="ARBA" id="ARBA00022692"/>
    </source>
</evidence>